<sequence>MLAPVLAVLLGAQFIWWNKQAPEVLKLKGYGGRRRTPPS</sequence>
<organism evidence="1">
    <name type="scientific">marine sediment metagenome</name>
    <dbReference type="NCBI Taxonomy" id="412755"/>
    <lineage>
        <taxon>unclassified sequences</taxon>
        <taxon>metagenomes</taxon>
        <taxon>ecological metagenomes</taxon>
    </lineage>
</organism>
<comment type="caution">
    <text evidence="1">The sequence shown here is derived from an EMBL/GenBank/DDBJ whole genome shotgun (WGS) entry which is preliminary data.</text>
</comment>
<accession>A0A0F9SAC6</accession>
<proteinExistence type="predicted"/>
<name>A0A0F9SAC6_9ZZZZ</name>
<dbReference type="EMBL" id="LAZR01002138">
    <property type="protein sequence ID" value="KKN33946.1"/>
    <property type="molecule type" value="Genomic_DNA"/>
</dbReference>
<evidence type="ECO:0000313" key="1">
    <source>
        <dbReference type="EMBL" id="KKN33946.1"/>
    </source>
</evidence>
<protein>
    <submittedName>
        <fullName evidence="1">Uncharacterized protein</fullName>
    </submittedName>
</protein>
<dbReference type="AlphaFoldDB" id="A0A0F9SAC6"/>
<reference evidence="1" key="1">
    <citation type="journal article" date="2015" name="Nature">
        <title>Complex archaea that bridge the gap between prokaryotes and eukaryotes.</title>
        <authorList>
            <person name="Spang A."/>
            <person name="Saw J.H."/>
            <person name="Jorgensen S.L."/>
            <person name="Zaremba-Niedzwiedzka K."/>
            <person name="Martijn J."/>
            <person name="Lind A.E."/>
            <person name="van Eijk R."/>
            <person name="Schleper C."/>
            <person name="Guy L."/>
            <person name="Ettema T.J."/>
        </authorList>
    </citation>
    <scope>NUCLEOTIDE SEQUENCE</scope>
</reference>
<gene>
    <name evidence="1" type="ORF">LCGC14_0798640</name>
</gene>